<evidence type="ECO:0000256" key="1">
    <source>
        <dbReference type="SAM" id="MobiDB-lite"/>
    </source>
</evidence>
<proteinExistence type="predicted"/>
<dbReference type="GO" id="GO:0008763">
    <property type="term" value="F:UDP-N-acetylmuramate-L-alanine ligase activity"/>
    <property type="evidence" value="ECO:0007669"/>
    <property type="project" value="UniProtKB-EC"/>
</dbReference>
<feature type="compositionally biased region" description="Basic residues" evidence="1">
    <location>
        <begin position="25"/>
        <end position="56"/>
    </location>
</feature>
<feature type="compositionally biased region" description="Low complexity" evidence="1">
    <location>
        <begin position="1"/>
        <end position="11"/>
    </location>
</feature>
<accession>A0A6J4KQF8</accession>
<dbReference type="EC" id="6.3.2.8" evidence="2"/>
<evidence type="ECO:0000313" key="2">
    <source>
        <dbReference type="EMBL" id="CAA9311734.1"/>
    </source>
</evidence>
<feature type="non-terminal residue" evidence="2">
    <location>
        <position position="1"/>
    </location>
</feature>
<feature type="region of interest" description="Disordered" evidence="1">
    <location>
        <begin position="1"/>
        <end position="56"/>
    </location>
</feature>
<reference evidence="2" key="1">
    <citation type="submission" date="2020-02" db="EMBL/GenBank/DDBJ databases">
        <authorList>
            <person name="Meier V. D."/>
        </authorList>
    </citation>
    <scope>NUCLEOTIDE SEQUENCE</scope>
    <source>
        <strain evidence="2">AVDCRST_MAG71</strain>
    </source>
</reference>
<protein>
    <submittedName>
        <fullName evidence="2">UDP-N-acetylmuramate--L-alanine ligase</fullName>
        <ecNumber evidence="2">6.3.2.8</ecNumber>
    </submittedName>
</protein>
<dbReference type="EMBL" id="CADCUA010000218">
    <property type="protein sequence ID" value="CAA9311734.1"/>
    <property type="molecule type" value="Genomic_DNA"/>
</dbReference>
<organism evidence="2">
    <name type="scientific">uncultured Lysobacter sp</name>
    <dbReference type="NCBI Taxonomy" id="271060"/>
    <lineage>
        <taxon>Bacteria</taxon>
        <taxon>Pseudomonadati</taxon>
        <taxon>Pseudomonadota</taxon>
        <taxon>Gammaproteobacteria</taxon>
        <taxon>Lysobacterales</taxon>
        <taxon>Lysobacteraceae</taxon>
        <taxon>Lysobacter</taxon>
        <taxon>environmental samples</taxon>
    </lineage>
</organism>
<name>A0A6J4KQF8_9GAMM</name>
<dbReference type="AlphaFoldDB" id="A0A6J4KQF8"/>
<keyword evidence="2" id="KW-0436">Ligase</keyword>
<sequence>EPLSARPLARSRPARDSGRPQPHARAFHRRRRHRHERHRRSDVHARLPRLRFGHGR</sequence>
<gene>
    <name evidence="2" type="ORF">AVDCRST_MAG71-718</name>
</gene>
<feature type="non-terminal residue" evidence="2">
    <location>
        <position position="56"/>
    </location>
</feature>